<protein>
    <recommendedName>
        <fullName evidence="3">NurA domain-containing protein</fullName>
    </recommendedName>
</protein>
<evidence type="ECO:0000313" key="1">
    <source>
        <dbReference type="EMBL" id="MBP2019077.1"/>
    </source>
</evidence>
<evidence type="ECO:0000313" key="2">
    <source>
        <dbReference type="Proteomes" id="UP001519289"/>
    </source>
</evidence>
<name>A0ABS4JU56_9FIRM</name>
<accession>A0ABS4JU56</accession>
<dbReference type="EMBL" id="JAGGLG010000022">
    <property type="protein sequence ID" value="MBP2019077.1"/>
    <property type="molecule type" value="Genomic_DNA"/>
</dbReference>
<organism evidence="1 2">
    <name type="scientific">Symbiobacterium terraclitae</name>
    <dbReference type="NCBI Taxonomy" id="557451"/>
    <lineage>
        <taxon>Bacteria</taxon>
        <taxon>Bacillati</taxon>
        <taxon>Bacillota</taxon>
        <taxon>Clostridia</taxon>
        <taxon>Eubacteriales</taxon>
        <taxon>Symbiobacteriaceae</taxon>
        <taxon>Symbiobacterium</taxon>
    </lineage>
</organism>
<reference evidence="1 2" key="1">
    <citation type="submission" date="2021-03" db="EMBL/GenBank/DDBJ databases">
        <title>Genomic Encyclopedia of Type Strains, Phase IV (KMG-IV): sequencing the most valuable type-strain genomes for metagenomic binning, comparative biology and taxonomic classification.</title>
        <authorList>
            <person name="Goeker M."/>
        </authorList>
    </citation>
    <scope>NUCLEOTIDE SEQUENCE [LARGE SCALE GENOMIC DNA]</scope>
    <source>
        <strain evidence="1 2">DSM 27138</strain>
    </source>
</reference>
<gene>
    <name evidence="1" type="ORF">J2Z79_002494</name>
</gene>
<comment type="caution">
    <text evidence="1">The sequence shown here is derived from an EMBL/GenBank/DDBJ whole genome shotgun (WGS) entry which is preliminary data.</text>
</comment>
<keyword evidence="2" id="KW-1185">Reference proteome</keyword>
<proteinExistence type="predicted"/>
<dbReference type="RefSeq" id="WP_209467198.1">
    <property type="nucleotide sequence ID" value="NZ_JAGGLG010000022.1"/>
</dbReference>
<evidence type="ECO:0008006" key="3">
    <source>
        <dbReference type="Google" id="ProtNLM"/>
    </source>
</evidence>
<sequence>MLHPDALTGIKEQIIRRAEADRVLLDDLRREVRQLAGSVRVVRSRASTAISLVASDGGNNKLVFDPFYVQVVRVVDSYGKELLVDVVSPTTDPDSLLVNHFTPSGEPRSALGRLMADLGVRSLSALSHMIPDGKKVRETPERVSPSWVQVYRDLCEWAVLYERICYQTFATDTLIVRDGLLRSKIFRGEGFIRMRERMEEAIERVWREDRRRVYLVGIAKHSQVLTRYSLAMAIEETFPSGDARYVAVPREMERKAYTWQEWARGAETEEGEAPKMVAGDMFFVRFGPNFGDPVWAVDIFSAQRDRADEILGNLLSDARDGFPIPFYPRCLQRAHEHAQLADFDWVILQDQVLDAIRGLLPSGKQALLDAYRLRADVTGERYG</sequence>
<dbReference type="Proteomes" id="UP001519289">
    <property type="component" value="Unassembled WGS sequence"/>
</dbReference>